<dbReference type="GO" id="GO:0004777">
    <property type="term" value="F:succinate-semialdehyde dehydrogenase (NAD+) activity"/>
    <property type="evidence" value="ECO:0007669"/>
    <property type="project" value="UniProtKB-UniRule"/>
</dbReference>
<evidence type="ECO:0000256" key="8">
    <source>
        <dbReference type="RuleBase" id="RU365091"/>
    </source>
</evidence>
<dbReference type="SUPFAM" id="SSF53720">
    <property type="entry name" value="ALDH-like"/>
    <property type="match status" value="1"/>
</dbReference>
<dbReference type="EC" id="1.2.1.16" evidence="8"/>
<dbReference type="EMBL" id="CAJVPI010000671">
    <property type="protein sequence ID" value="CAG8561284.1"/>
    <property type="molecule type" value="Genomic_DNA"/>
</dbReference>
<evidence type="ECO:0000256" key="3">
    <source>
        <dbReference type="ARBA" id="ARBA00023002"/>
    </source>
</evidence>
<evidence type="ECO:0000313" key="10">
    <source>
        <dbReference type="EMBL" id="CAG8561284.1"/>
    </source>
</evidence>
<dbReference type="NCBIfam" id="TIGR01780">
    <property type="entry name" value="SSADH"/>
    <property type="match status" value="1"/>
</dbReference>
<dbReference type="PANTHER" id="PTHR43353:SF5">
    <property type="entry name" value="SUCCINATE-SEMIALDEHYDE DEHYDROGENASE, MITOCHONDRIAL"/>
    <property type="match status" value="1"/>
</dbReference>
<dbReference type="PROSITE" id="PS00070">
    <property type="entry name" value="ALDEHYDE_DEHYDR_CYS"/>
    <property type="match status" value="1"/>
</dbReference>
<dbReference type="InterPro" id="IPR016162">
    <property type="entry name" value="Ald_DH_N"/>
</dbReference>
<name>A0A9N9BCQ4_9GLOM</name>
<evidence type="ECO:0000256" key="7">
    <source>
        <dbReference type="RuleBase" id="RU003345"/>
    </source>
</evidence>
<dbReference type="CDD" id="cd07103">
    <property type="entry name" value="ALDH_F5_SSADH_GabD"/>
    <property type="match status" value="1"/>
</dbReference>
<evidence type="ECO:0000256" key="6">
    <source>
        <dbReference type="PROSITE-ProRule" id="PRU10007"/>
    </source>
</evidence>
<evidence type="ECO:0000256" key="5">
    <source>
        <dbReference type="ARBA" id="ARBA00052698"/>
    </source>
</evidence>
<dbReference type="PROSITE" id="PS00687">
    <property type="entry name" value="ALDEHYDE_DEHYDR_GLU"/>
    <property type="match status" value="1"/>
</dbReference>
<comment type="catalytic activity">
    <reaction evidence="5 8">
        <text>succinate semialdehyde + NAD(+) + H2O = succinate + NADH + 2 H(+)</text>
        <dbReference type="Rhea" id="RHEA:13217"/>
        <dbReference type="ChEBI" id="CHEBI:15377"/>
        <dbReference type="ChEBI" id="CHEBI:15378"/>
        <dbReference type="ChEBI" id="CHEBI:30031"/>
        <dbReference type="ChEBI" id="CHEBI:57540"/>
        <dbReference type="ChEBI" id="CHEBI:57706"/>
        <dbReference type="ChEBI" id="CHEBI:57945"/>
        <dbReference type="EC" id="1.2.1.16"/>
    </reaction>
</comment>
<dbReference type="InterPro" id="IPR010102">
    <property type="entry name" value="Succ_semiAld_DH"/>
</dbReference>
<dbReference type="InterPro" id="IPR029510">
    <property type="entry name" value="Ald_DH_CS_GLU"/>
</dbReference>
<comment type="caution">
    <text evidence="10">The sequence shown here is derived from an EMBL/GenBank/DDBJ whole genome shotgun (WGS) entry which is preliminary data.</text>
</comment>
<comment type="similarity">
    <text evidence="2 7">Belongs to the aldehyde dehydrogenase family.</text>
</comment>
<evidence type="ECO:0000256" key="1">
    <source>
        <dbReference type="ARBA" id="ARBA00005176"/>
    </source>
</evidence>
<dbReference type="FunFam" id="3.40.605.10:FF:000005">
    <property type="entry name" value="Succinate-semialdehyde dehydrogenase I"/>
    <property type="match status" value="1"/>
</dbReference>
<proteinExistence type="inferred from homology"/>
<evidence type="ECO:0000313" key="11">
    <source>
        <dbReference type="Proteomes" id="UP000789739"/>
    </source>
</evidence>
<dbReference type="InterPro" id="IPR016161">
    <property type="entry name" value="Ald_DH/histidinol_DH"/>
</dbReference>
<comment type="catalytic activity">
    <reaction evidence="4 8">
        <text>succinate semialdehyde + NADP(+) + H2O = succinate + NADPH + 2 H(+)</text>
        <dbReference type="Rhea" id="RHEA:13213"/>
        <dbReference type="ChEBI" id="CHEBI:15377"/>
        <dbReference type="ChEBI" id="CHEBI:15378"/>
        <dbReference type="ChEBI" id="CHEBI:30031"/>
        <dbReference type="ChEBI" id="CHEBI:57706"/>
        <dbReference type="ChEBI" id="CHEBI:57783"/>
        <dbReference type="ChEBI" id="CHEBI:58349"/>
        <dbReference type="EC" id="1.2.1.16"/>
    </reaction>
</comment>
<dbReference type="InterPro" id="IPR016160">
    <property type="entry name" value="Ald_DH_CS_CYS"/>
</dbReference>
<organism evidence="10 11">
    <name type="scientific">Paraglomus brasilianum</name>
    <dbReference type="NCBI Taxonomy" id="144538"/>
    <lineage>
        <taxon>Eukaryota</taxon>
        <taxon>Fungi</taxon>
        <taxon>Fungi incertae sedis</taxon>
        <taxon>Mucoromycota</taxon>
        <taxon>Glomeromycotina</taxon>
        <taxon>Glomeromycetes</taxon>
        <taxon>Paraglomerales</taxon>
        <taxon>Paraglomeraceae</taxon>
        <taxon>Paraglomus</taxon>
    </lineage>
</organism>
<dbReference type="Gene3D" id="3.40.605.10">
    <property type="entry name" value="Aldehyde Dehydrogenase, Chain A, domain 1"/>
    <property type="match status" value="1"/>
</dbReference>
<keyword evidence="3 7" id="KW-0560">Oxidoreductase</keyword>
<gene>
    <name evidence="10" type="ORF">PBRASI_LOCUS5606</name>
</gene>
<sequence>MSRTFSTENKNLPKLNDPKLFRQTAYVDGKWVPAESGAKFSVTDPSTEQEIGKVPEMNAEDIKTAAILANEAFNDWSKQTAKRRHDLLKKWHALILENQNDLATILTLENGKPLKEALGEIKYGASFIEWFAEEAVRVYGDVIPSPASNQRLIVIKQPVGVVGLITPWNFPNAMITRKAGAALAAGCTVIVKPGAETPLSALVLAELADRAGIPKGVFNVVTTHENVQQVGEELCTNPIIKKISFTGSTAVGKLLMKQSASTLKKVTLELGGNAPFIIFDDADIDAAVDGAIQSKFRASGQTCICANRIYVQSSILAEFACRLAEKVGSFKLGNGLESDSTHGPLINRKAVEKVKQHVEDAVAKGAEIIIGGIHRSGNFFEPTVLNGMTQDMLISSEETFGPVAALYKFETEEEVIGFANATSSGLAGYFYSGDVRRCWRLAEALEVGMVGINTGAISNCEAPFGGIKESGVGREGSKYGIEDYLNIKYINFGGL</sequence>
<dbReference type="PANTHER" id="PTHR43353">
    <property type="entry name" value="SUCCINATE-SEMIALDEHYDE DEHYDROGENASE, MITOCHONDRIAL"/>
    <property type="match status" value="1"/>
</dbReference>
<accession>A0A9N9BCQ4</accession>
<feature type="domain" description="Aldehyde dehydrogenase" evidence="9">
    <location>
        <begin position="31"/>
        <end position="490"/>
    </location>
</feature>
<evidence type="ECO:0000259" key="9">
    <source>
        <dbReference type="Pfam" id="PF00171"/>
    </source>
</evidence>
<dbReference type="Pfam" id="PF00171">
    <property type="entry name" value="Aldedh"/>
    <property type="match status" value="1"/>
</dbReference>
<dbReference type="GO" id="GO:0009450">
    <property type="term" value="P:gamma-aminobutyric acid catabolic process"/>
    <property type="evidence" value="ECO:0007669"/>
    <property type="project" value="InterPro"/>
</dbReference>
<dbReference type="OrthoDB" id="310895at2759"/>
<dbReference type="Gene3D" id="3.40.309.10">
    <property type="entry name" value="Aldehyde Dehydrogenase, Chain A, domain 2"/>
    <property type="match status" value="1"/>
</dbReference>
<dbReference type="InterPro" id="IPR050740">
    <property type="entry name" value="Aldehyde_DH_Superfamily"/>
</dbReference>
<dbReference type="FunFam" id="3.40.309.10:FF:000004">
    <property type="entry name" value="Succinate-semialdehyde dehydrogenase I"/>
    <property type="match status" value="1"/>
</dbReference>
<evidence type="ECO:0000256" key="2">
    <source>
        <dbReference type="ARBA" id="ARBA00009986"/>
    </source>
</evidence>
<dbReference type="InterPro" id="IPR015590">
    <property type="entry name" value="Aldehyde_DH_dom"/>
</dbReference>
<evidence type="ECO:0000256" key="4">
    <source>
        <dbReference type="ARBA" id="ARBA00050387"/>
    </source>
</evidence>
<dbReference type="AlphaFoldDB" id="A0A9N9BCQ4"/>
<keyword evidence="11" id="KW-1185">Reference proteome</keyword>
<dbReference type="InterPro" id="IPR016163">
    <property type="entry name" value="Ald_DH_C"/>
</dbReference>
<feature type="active site" evidence="6">
    <location>
        <position position="269"/>
    </location>
</feature>
<dbReference type="Proteomes" id="UP000789739">
    <property type="component" value="Unassembled WGS sequence"/>
</dbReference>
<protein>
    <recommendedName>
        <fullName evidence="8">Succinate-semialdehyde dehydrogenase</fullName>
        <ecNumber evidence="8">1.2.1.16</ecNumber>
    </recommendedName>
</protein>
<reference evidence="10" key="1">
    <citation type="submission" date="2021-06" db="EMBL/GenBank/DDBJ databases">
        <authorList>
            <person name="Kallberg Y."/>
            <person name="Tangrot J."/>
            <person name="Rosling A."/>
        </authorList>
    </citation>
    <scope>NUCLEOTIDE SEQUENCE</scope>
    <source>
        <strain evidence="10">BR232B</strain>
    </source>
</reference>
<comment type="pathway">
    <text evidence="1 8">Amino-acid degradation; 4-aminobutanoate degradation.</text>
</comment>